<dbReference type="EMBL" id="CADCSZ010000031">
    <property type="protein sequence ID" value="CAA9217049.1"/>
    <property type="molecule type" value="Genomic_DNA"/>
</dbReference>
<evidence type="ECO:0000313" key="2">
    <source>
        <dbReference type="EMBL" id="CAA9217049.1"/>
    </source>
</evidence>
<organism evidence="2">
    <name type="scientific">uncultured Acidimicrobiales bacterium</name>
    <dbReference type="NCBI Taxonomy" id="310071"/>
    <lineage>
        <taxon>Bacteria</taxon>
        <taxon>Bacillati</taxon>
        <taxon>Actinomycetota</taxon>
        <taxon>Acidimicrobiia</taxon>
        <taxon>Acidimicrobiales</taxon>
        <taxon>environmental samples</taxon>
    </lineage>
</organism>
<accession>A0A6J4H934</accession>
<gene>
    <name evidence="2" type="ORF">AVDCRST_MAG76-474</name>
</gene>
<sequence>MVVALARSFAGPPGDDGDGRAAGVRALAERVAPTTLARERTLPVLPALTGLVGASLRRGGTVTVAGEAGLGATSLAFALVAAATSAGSWAAVAGLPAAHAPSAAHLGVTLGRLALVPDAATLGHWPTVVAALLDGVDLVVAAVPPGLRAPDARRLGARARERGSVLIPLLPAGASWVEGADVRLRVTAATWHGVEAGHGFLQAREVEVAATGRGAAGRERSVRLWLPGHDGVSVVEQAASSTAASEQPAGRSPRVPRSVPSSDQKWALSRAVTGGAADGVGG</sequence>
<evidence type="ECO:0000256" key="1">
    <source>
        <dbReference type="SAM" id="MobiDB-lite"/>
    </source>
</evidence>
<name>A0A6J4H934_9ACTN</name>
<reference evidence="2" key="1">
    <citation type="submission" date="2020-02" db="EMBL/GenBank/DDBJ databases">
        <authorList>
            <person name="Meier V. D."/>
        </authorList>
    </citation>
    <scope>NUCLEOTIDE SEQUENCE</scope>
    <source>
        <strain evidence="2">AVDCRST_MAG76</strain>
    </source>
</reference>
<feature type="region of interest" description="Disordered" evidence="1">
    <location>
        <begin position="236"/>
        <end position="282"/>
    </location>
</feature>
<proteinExistence type="predicted"/>
<dbReference type="AlphaFoldDB" id="A0A6J4H934"/>
<feature type="compositionally biased region" description="Low complexity" evidence="1">
    <location>
        <begin position="236"/>
        <end position="262"/>
    </location>
</feature>
<protein>
    <submittedName>
        <fullName evidence="2">Uncharacterized protein</fullName>
    </submittedName>
</protein>